<proteinExistence type="predicted"/>
<evidence type="ECO:0000313" key="1">
    <source>
        <dbReference type="EMBL" id="BBM97888.1"/>
    </source>
</evidence>
<name>A0AAF6AN68_MARPO</name>
<organism evidence="1 2">
    <name type="scientific">Marchantia polymorpha subsp. ruderalis</name>
    <dbReference type="NCBI Taxonomy" id="1480154"/>
    <lineage>
        <taxon>Eukaryota</taxon>
        <taxon>Viridiplantae</taxon>
        <taxon>Streptophyta</taxon>
        <taxon>Embryophyta</taxon>
        <taxon>Marchantiophyta</taxon>
        <taxon>Marchantiopsida</taxon>
        <taxon>Marchantiidae</taxon>
        <taxon>Marchantiales</taxon>
        <taxon>Marchantiaceae</taxon>
        <taxon>Marchantia</taxon>
    </lineage>
</organism>
<evidence type="ECO:0000313" key="2">
    <source>
        <dbReference type="Proteomes" id="UP001162541"/>
    </source>
</evidence>
<dbReference type="EMBL" id="AP019866">
    <property type="protein sequence ID" value="BBM97888.1"/>
    <property type="molecule type" value="Genomic_DNA"/>
</dbReference>
<accession>A0AAF6AN68</accession>
<dbReference type="Proteomes" id="UP001162541">
    <property type="component" value="Chromosome 1"/>
</dbReference>
<reference evidence="2" key="1">
    <citation type="journal article" date="2020" name="Curr. Biol.">
        <title>Chromatin organization in early land plants reveals an ancestral association between H3K27me3, transposons, and constitutive heterochromatin.</title>
        <authorList>
            <person name="Montgomery S.A."/>
            <person name="Tanizawa Y."/>
            <person name="Galik B."/>
            <person name="Wang N."/>
            <person name="Ito T."/>
            <person name="Mochizuki T."/>
            <person name="Akimcheva S."/>
            <person name="Bowman J.L."/>
            <person name="Cognat V."/>
            <person name="Marechal-Drouard L."/>
            <person name="Ekker H."/>
            <person name="Hong S.F."/>
            <person name="Kohchi T."/>
            <person name="Lin S.S."/>
            <person name="Liu L.D."/>
            <person name="Nakamura Y."/>
            <person name="Valeeva L.R."/>
            <person name="Shakirov E.V."/>
            <person name="Shippen D.E."/>
            <person name="Wei W.L."/>
            <person name="Yagura M."/>
            <person name="Yamaoka S."/>
            <person name="Yamato K.T."/>
            <person name="Liu C."/>
            <person name="Berger F."/>
        </authorList>
    </citation>
    <scope>NUCLEOTIDE SEQUENCE [LARGE SCALE GENOMIC DNA]</scope>
    <source>
        <strain evidence="2">Tak-1</strain>
    </source>
</reference>
<gene>
    <name evidence="1" type="ORF">Mp_1g09180</name>
</gene>
<sequence>MNVRSFWKGVDLAAGEFRRILRTVELSLNQAPRSSRKGGDRLTRQSNCWRMKWPVLAVGAHVHHDHRPLVSSLCFIYRGRWVDLSTVFQQVHICTLL</sequence>
<dbReference type="AlphaFoldDB" id="A0AAF6AN68"/>
<protein>
    <submittedName>
        <fullName evidence="1">Uncharacterized protein</fullName>
    </submittedName>
</protein>